<evidence type="ECO:0000313" key="2">
    <source>
        <dbReference type="EMBL" id="KAK7093111.1"/>
    </source>
</evidence>
<feature type="domain" description="P2X purinoreceptor 7 intracellular" evidence="1">
    <location>
        <begin position="13"/>
        <end position="99"/>
    </location>
</feature>
<keyword evidence="3" id="KW-1185">Reference proteome</keyword>
<evidence type="ECO:0000259" key="1">
    <source>
        <dbReference type="Pfam" id="PF20478"/>
    </source>
</evidence>
<dbReference type="PANTHER" id="PTHR36981:SF1">
    <property type="entry name" value="P2X PURINORECEPTOR 7 INTRACELLULAR DOMAIN-CONTAINING PROTEIN"/>
    <property type="match status" value="1"/>
</dbReference>
<accession>A0AAN9AUB8</accession>
<dbReference type="EMBL" id="JBAMIC010000021">
    <property type="protein sequence ID" value="KAK7093111.1"/>
    <property type="molecule type" value="Genomic_DNA"/>
</dbReference>
<dbReference type="PANTHER" id="PTHR36981">
    <property type="entry name" value="ZGC:195170"/>
    <property type="match status" value="1"/>
</dbReference>
<gene>
    <name evidence="2" type="ORF">V1264_008760</name>
</gene>
<reference evidence="2 3" key="1">
    <citation type="submission" date="2024-02" db="EMBL/GenBank/DDBJ databases">
        <title>Chromosome-scale genome assembly of the rough periwinkle Littorina saxatilis.</title>
        <authorList>
            <person name="De Jode A."/>
            <person name="Faria R."/>
            <person name="Formenti G."/>
            <person name="Sims Y."/>
            <person name="Smith T.P."/>
            <person name="Tracey A."/>
            <person name="Wood J.M.D."/>
            <person name="Zagrodzka Z.B."/>
            <person name="Johannesson K."/>
            <person name="Butlin R.K."/>
            <person name="Leder E.H."/>
        </authorList>
    </citation>
    <scope>NUCLEOTIDE SEQUENCE [LARGE SCALE GENOMIC DNA]</scope>
    <source>
        <strain evidence="2">Snail1</strain>
        <tissue evidence="2">Muscle</tissue>
    </source>
</reference>
<dbReference type="AlphaFoldDB" id="A0AAN9AUB8"/>
<evidence type="ECO:0000313" key="3">
    <source>
        <dbReference type="Proteomes" id="UP001374579"/>
    </source>
</evidence>
<comment type="caution">
    <text evidence="2">The sequence shown here is derived from an EMBL/GenBank/DDBJ whole genome shotgun (WGS) entry which is preliminary data.</text>
</comment>
<dbReference type="Pfam" id="PF20478">
    <property type="entry name" value="P2RX7_C"/>
    <property type="match status" value="1"/>
</dbReference>
<dbReference type="Proteomes" id="UP001374579">
    <property type="component" value="Unassembled WGS sequence"/>
</dbReference>
<organism evidence="2 3">
    <name type="scientific">Littorina saxatilis</name>
    <dbReference type="NCBI Taxonomy" id="31220"/>
    <lineage>
        <taxon>Eukaryota</taxon>
        <taxon>Metazoa</taxon>
        <taxon>Spiralia</taxon>
        <taxon>Lophotrochozoa</taxon>
        <taxon>Mollusca</taxon>
        <taxon>Gastropoda</taxon>
        <taxon>Caenogastropoda</taxon>
        <taxon>Littorinimorpha</taxon>
        <taxon>Littorinoidea</taxon>
        <taxon>Littorinidae</taxon>
        <taxon>Littorina</taxon>
    </lineage>
</organism>
<protein>
    <recommendedName>
        <fullName evidence="1">P2X purinoreceptor 7 intracellular domain-containing protein</fullName>
    </recommendedName>
</protein>
<proteinExistence type="predicted"/>
<name>A0AAN9AUB8_9CAEN</name>
<sequence length="101" mass="12029">MDTIKECRCYTEMEQMEALMREGVNCITQHPGFQSVCLDIYVLRTCYRWCEQQYGRDIADENSRYRYTAYHMLARFAWGWLGKDVRVTLPACAVRKIRDLS</sequence>
<dbReference type="InterPro" id="IPR046815">
    <property type="entry name" value="P2RX7_C"/>
</dbReference>